<dbReference type="AlphaFoldDB" id="A0A6A5V0X5"/>
<sequence length="173" mass="19499">MAPNSDRSKGQPTRSVHSDDNLIIAPTPKLKEFDVKMSIEELRKAVTDLAHKKSGAYHQLGKQLELDEVGTSNRPEANEPEPTASQIYTIELAVEDAVEKIVLDKLNGQAKFKNELDNEVHPVFGKKQWLDLSEEEFSIITPVLRLASMFLSTPPCWEFYEHVATGLFKTNYS</sequence>
<feature type="region of interest" description="Disordered" evidence="1">
    <location>
        <begin position="1"/>
        <end position="23"/>
    </location>
</feature>
<proteinExistence type="predicted"/>
<accession>A0A6A5V0X5</accession>
<dbReference type="Proteomes" id="UP000800036">
    <property type="component" value="Unassembled WGS sequence"/>
</dbReference>
<dbReference type="EMBL" id="ML976698">
    <property type="protein sequence ID" value="KAF1970735.1"/>
    <property type="molecule type" value="Genomic_DNA"/>
</dbReference>
<evidence type="ECO:0000256" key="1">
    <source>
        <dbReference type="SAM" id="MobiDB-lite"/>
    </source>
</evidence>
<evidence type="ECO:0000313" key="3">
    <source>
        <dbReference type="Proteomes" id="UP000800036"/>
    </source>
</evidence>
<dbReference type="OrthoDB" id="10254945at2759"/>
<evidence type="ECO:0000313" key="2">
    <source>
        <dbReference type="EMBL" id="KAF1970735.1"/>
    </source>
</evidence>
<protein>
    <submittedName>
        <fullName evidence="2">Uncharacterized protein</fullName>
    </submittedName>
</protein>
<name>A0A6A5V0X5_9PLEO</name>
<reference evidence="2" key="1">
    <citation type="journal article" date="2020" name="Stud. Mycol.">
        <title>101 Dothideomycetes genomes: a test case for predicting lifestyles and emergence of pathogens.</title>
        <authorList>
            <person name="Haridas S."/>
            <person name="Albert R."/>
            <person name="Binder M."/>
            <person name="Bloem J."/>
            <person name="Labutti K."/>
            <person name="Salamov A."/>
            <person name="Andreopoulos B."/>
            <person name="Baker S."/>
            <person name="Barry K."/>
            <person name="Bills G."/>
            <person name="Bluhm B."/>
            <person name="Cannon C."/>
            <person name="Castanera R."/>
            <person name="Culley D."/>
            <person name="Daum C."/>
            <person name="Ezra D."/>
            <person name="Gonzalez J."/>
            <person name="Henrissat B."/>
            <person name="Kuo A."/>
            <person name="Liang C."/>
            <person name="Lipzen A."/>
            <person name="Lutzoni F."/>
            <person name="Magnuson J."/>
            <person name="Mondo S."/>
            <person name="Nolan M."/>
            <person name="Ohm R."/>
            <person name="Pangilinan J."/>
            <person name="Park H.-J."/>
            <person name="Ramirez L."/>
            <person name="Alfaro M."/>
            <person name="Sun H."/>
            <person name="Tritt A."/>
            <person name="Yoshinaga Y."/>
            <person name="Zwiers L.-H."/>
            <person name="Turgeon B."/>
            <person name="Goodwin S."/>
            <person name="Spatafora J."/>
            <person name="Crous P."/>
            <person name="Grigoriev I."/>
        </authorList>
    </citation>
    <scope>NUCLEOTIDE SEQUENCE</scope>
    <source>
        <strain evidence="2">CBS 107.79</strain>
    </source>
</reference>
<gene>
    <name evidence="2" type="ORF">BU23DRAFT_648882</name>
</gene>
<keyword evidence="3" id="KW-1185">Reference proteome</keyword>
<organism evidence="2 3">
    <name type="scientific">Bimuria novae-zelandiae CBS 107.79</name>
    <dbReference type="NCBI Taxonomy" id="1447943"/>
    <lineage>
        <taxon>Eukaryota</taxon>
        <taxon>Fungi</taxon>
        <taxon>Dikarya</taxon>
        <taxon>Ascomycota</taxon>
        <taxon>Pezizomycotina</taxon>
        <taxon>Dothideomycetes</taxon>
        <taxon>Pleosporomycetidae</taxon>
        <taxon>Pleosporales</taxon>
        <taxon>Massarineae</taxon>
        <taxon>Didymosphaeriaceae</taxon>
        <taxon>Bimuria</taxon>
    </lineage>
</organism>